<dbReference type="AlphaFoldDB" id="A0A0M3DL31"/>
<dbReference type="PATRIC" id="fig|1629550.3.peg.495"/>
<accession>A0A0M3DL31</accession>
<sequence length="124" mass="14257">MSHKSITLSLAILLLALLSIFFVSQNYIFDRNNRVEKTLDSLALSIKKDDWVLAEQLFNDLDILWSKGKYLIAINNADQDFSEMRAAINKLEGAIETKDQSSALQISKEINDNWKNFRRIIPEP</sequence>
<evidence type="ECO:0000313" key="2">
    <source>
        <dbReference type="Proteomes" id="UP000034407"/>
    </source>
</evidence>
<proteinExistence type="predicted"/>
<dbReference type="RefSeq" id="WP_046822346.1">
    <property type="nucleotide sequence ID" value="NZ_JBCLWQ010000004.1"/>
</dbReference>
<organism evidence="1 2">
    <name type="scientific">Paraclostridium benzoelyticum</name>
    <dbReference type="NCBI Taxonomy" id="1629550"/>
    <lineage>
        <taxon>Bacteria</taxon>
        <taxon>Bacillati</taxon>
        <taxon>Bacillota</taxon>
        <taxon>Clostridia</taxon>
        <taxon>Peptostreptococcales</taxon>
        <taxon>Peptostreptococcaceae</taxon>
        <taxon>Paraclostridium</taxon>
    </lineage>
</organism>
<dbReference type="InterPro" id="IPR025373">
    <property type="entry name" value="DUF4363"/>
</dbReference>
<evidence type="ECO:0008006" key="3">
    <source>
        <dbReference type="Google" id="ProtNLM"/>
    </source>
</evidence>
<reference evidence="1 2" key="1">
    <citation type="submission" date="2015-04" db="EMBL/GenBank/DDBJ databases">
        <title>Microcin producing Clostridium sp. JC272T.</title>
        <authorList>
            <person name="Jyothsna T."/>
            <person name="Sasikala C."/>
            <person name="Ramana C."/>
        </authorList>
    </citation>
    <scope>NUCLEOTIDE SEQUENCE [LARGE SCALE GENOMIC DNA]</scope>
    <source>
        <strain evidence="1 2">JC272</strain>
    </source>
</reference>
<dbReference type="EMBL" id="LBBT01000117">
    <property type="protein sequence ID" value="KKY02087.1"/>
    <property type="molecule type" value="Genomic_DNA"/>
</dbReference>
<dbReference type="Pfam" id="PF14276">
    <property type="entry name" value="DUF4363"/>
    <property type="match status" value="1"/>
</dbReference>
<comment type="caution">
    <text evidence="1">The sequence shown here is derived from an EMBL/GenBank/DDBJ whole genome shotgun (WGS) entry which is preliminary data.</text>
</comment>
<gene>
    <name evidence="1" type="ORF">VN21_05085</name>
</gene>
<name>A0A0M3DL31_9FIRM</name>
<keyword evidence="2" id="KW-1185">Reference proteome</keyword>
<dbReference type="Proteomes" id="UP000034407">
    <property type="component" value="Unassembled WGS sequence"/>
</dbReference>
<evidence type="ECO:0000313" key="1">
    <source>
        <dbReference type="EMBL" id="KKY02087.1"/>
    </source>
</evidence>
<protein>
    <recommendedName>
        <fullName evidence="3">DUF4363 domain-containing protein</fullName>
    </recommendedName>
</protein>